<comment type="catalytic activity">
    <reaction evidence="1">
        <text>S-ubiquitinyl-[E2 ubiquitin-conjugating enzyme]-L-cysteine + [acceptor protein]-L-lysine = [E2 ubiquitin-conjugating enzyme]-L-cysteine + N(6)-ubiquitinyl-[acceptor protein]-L-lysine.</text>
        <dbReference type="EC" id="2.3.2.26"/>
    </reaction>
</comment>
<evidence type="ECO:0000256" key="10">
    <source>
        <dbReference type="PROSITE-ProRule" id="PRU00104"/>
    </source>
</evidence>
<evidence type="ECO:0000256" key="5">
    <source>
        <dbReference type="ARBA" id="ARBA00022786"/>
    </source>
</evidence>
<evidence type="ECO:0000256" key="1">
    <source>
        <dbReference type="ARBA" id="ARBA00000885"/>
    </source>
</evidence>
<evidence type="ECO:0000256" key="8">
    <source>
        <dbReference type="ARBA" id="ARBA00067505"/>
    </source>
</evidence>
<dbReference type="PROSITE" id="PS50096">
    <property type="entry name" value="IQ"/>
    <property type="match status" value="1"/>
</dbReference>
<dbReference type="AlphaFoldDB" id="A0A310ST01"/>
<dbReference type="GO" id="GO:0016874">
    <property type="term" value="F:ligase activity"/>
    <property type="evidence" value="ECO:0007669"/>
    <property type="project" value="UniProtKB-KW"/>
</dbReference>
<evidence type="ECO:0000256" key="3">
    <source>
        <dbReference type="ARBA" id="ARBA00012485"/>
    </source>
</evidence>
<dbReference type="PROSITE" id="PS50237">
    <property type="entry name" value="HECT"/>
    <property type="match status" value="1"/>
</dbReference>
<dbReference type="Pfam" id="PF00632">
    <property type="entry name" value="HECT"/>
    <property type="match status" value="1"/>
</dbReference>
<dbReference type="GO" id="GO:0009966">
    <property type="term" value="P:regulation of signal transduction"/>
    <property type="evidence" value="ECO:0007669"/>
    <property type="project" value="UniProtKB-ARBA"/>
</dbReference>
<evidence type="ECO:0000256" key="6">
    <source>
        <dbReference type="ARBA" id="ARBA00023018"/>
    </source>
</evidence>
<comment type="subcellular location">
    <subcellularLocation>
        <location evidence="7">Postsynaptic density</location>
    </subcellularLocation>
</comment>
<evidence type="ECO:0000256" key="4">
    <source>
        <dbReference type="ARBA" id="ARBA00022679"/>
    </source>
</evidence>
<feature type="domain" description="HECT" evidence="11">
    <location>
        <begin position="611"/>
        <end position="974"/>
    </location>
</feature>
<dbReference type="SMART" id="SM00119">
    <property type="entry name" value="HECTc"/>
    <property type="match status" value="1"/>
</dbReference>
<reference evidence="12 13" key="1">
    <citation type="submission" date="2015-07" db="EMBL/GenBank/DDBJ databases">
        <title>The genome of Eufriesea mexicana.</title>
        <authorList>
            <person name="Pan H."/>
            <person name="Kapheim K."/>
        </authorList>
    </citation>
    <scope>NUCLEOTIDE SEQUENCE [LARGE SCALE GENOMIC DNA]</scope>
    <source>
        <strain evidence="12">0111107269</strain>
        <tissue evidence="12">Whole body</tissue>
    </source>
</reference>
<evidence type="ECO:0000256" key="9">
    <source>
        <dbReference type="ARBA" id="ARBA00077267"/>
    </source>
</evidence>
<dbReference type="InterPro" id="IPR000048">
    <property type="entry name" value="IQ_motif_EF-hand-BS"/>
</dbReference>
<protein>
    <recommendedName>
        <fullName evidence="8">Ubiquitin-protein ligase E3B</fullName>
        <ecNumber evidence="3">2.3.2.26</ecNumber>
    </recommendedName>
    <alternativeName>
        <fullName evidence="9">HECT-type ubiquitin transferase E3B</fullName>
    </alternativeName>
</protein>
<dbReference type="Pfam" id="PF00612">
    <property type="entry name" value="IQ"/>
    <property type="match status" value="1"/>
</dbReference>
<keyword evidence="6" id="KW-0770">Synapse</keyword>
<dbReference type="GO" id="GO:0006511">
    <property type="term" value="P:ubiquitin-dependent protein catabolic process"/>
    <property type="evidence" value="ECO:0007669"/>
    <property type="project" value="TreeGrafter"/>
</dbReference>
<dbReference type="GO" id="GO:0000209">
    <property type="term" value="P:protein polyubiquitination"/>
    <property type="evidence" value="ECO:0007669"/>
    <property type="project" value="InterPro"/>
</dbReference>
<dbReference type="FunFam" id="3.30.2410.10:FF:000012">
    <property type="entry name" value="Ubiquitin-protein ligase E3B"/>
    <property type="match status" value="1"/>
</dbReference>
<dbReference type="Gene3D" id="3.30.2160.10">
    <property type="entry name" value="Hect, E3 ligase catalytic domain"/>
    <property type="match status" value="1"/>
</dbReference>
<dbReference type="Proteomes" id="UP000250275">
    <property type="component" value="Unassembled WGS sequence"/>
</dbReference>
<dbReference type="EC" id="2.3.2.26" evidence="3"/>
<dbReference type="PANTHER" id="PTHR45700:SF3">
    <property type="entry name" value="UBIQUITIN-PROTEIN LIGASE E3B"/>
    <property type="match status" value="1"/>
</dbReference>
<dbReference type="InterPro" id="IPR000569">
    <property type="entry name" value="HECT_dom"/>
</dbReference>
<dbReference type="OrthoDB" id="8068875at2759"/>
<evidence type="ECO:0000259" key="11">
    <source>
        <dbReference type="PROSITE" id="PS50237"/>
    </source>
</evidence>
<accession>A0A310ST01</accession>
<dbReference type="GO" id="GO:0061630">
    <property type="term" value="F:ubiquitin protein ligase activity"/>
    <property type="evidence" value="ECO:0007669"/>
    <property type="project" value="UniProtKB-EC"/>
</dbReference>
<keyword evidence="12" id="KW-0436">Ligase</keyword>
<evidence type="ECO:0000313" key="13">
    <source>
        <dbReference type="Proteomes" id="UP000250275"/>
    </source>
</evidence>
<keyword evidence="5 10" id="KW-0833">Ubl conjugation pathway</keyword>
<keyword evidence="4" id="KW-0808">Transferase</keyword>
<evidence type="ECO:0000256" key="7">
    <source>
        <dbReference type="ARBA" id="ARBA00034105"/>
    </source>
</evidence>
<comment type="pathway">
    <text evidence="2">Protein modification; protein ubiquitination.</text>
</comment>
<dbReference type="GO" id="GO:0014069">
    <property type="term" value="C:postsynaptic density"/>
    <property type="evidence" value="ECO:0007669"/>
    <property type="project" value="UniProtKB-SubCell"/>
</dbReference>
<organism evidence="12 13">
    <name type="scientific">Eufriesea mexicana</name>
    <dbReference type="NCBI Taxonomy" id="516756"/>
    <lineage>
        <taxon>Eukaryota</taxon>
        <taxon>Metazoa</taxon>
        <taxon>Ecdysozoa</taxon>
        <taxon>Arthropoda</taxon>
        <taxon>Hexapoda</taxon>
        <taxon>Insecta</taxon>
        <taxon>Pterygota</taxon>
        <taxon>Neoptera</taxon>
        <taxon>Endopterygota</taxon>
        <taxon>Hymenoptera</taxon>
        <taxon>Apocrita</taxon>
        <taxon>Aculeata</taxon>
        <taxon>Apoidea</taxon>
        <taxon>Anthophila</taxon>
        <taxon>Apidae</taxon>
        <taxon>Eufriesea</taxon>
    </lineage>
</organism>
<dbReference type="PANTHER" id="PTHR45700">
    <property type="entry name" value="UBIQUITIN-PROTEIN LIGASE E3C"/>
    <property type="match status" value="1"/>
</dbReference>
<dbReference type="Gene3D" id="3.90.1750.10">
    <property type="entry name" value="Hect, E3 ligase catalytic domains"/>
    <property type="match status" value="1"/>
</dbReference>
<proteinExistence type="predicted"/>
<keyword evidence="13" id="KW-1185">Reference proteome</keyword>
<dbReference type="FunFam" id="3.30.2160.10:FF:000002">
    <property type="entry name" value="Putative Ubiquitin-protein ligase E3C"/>
    <property type="match status" value="1"/>
</dbReference>
<gene>
    <name evidence="12" type="ORF">WN48_07217</name>
</gene>
<dbReference type="EMBL" id="KQ759817">
    <property type="protein sequence ID" value="OAD62760.1"/>
    <property type="molecule type" value="Genomic_DNA"/>
</dbReference>
<name>A0A310ST01_9HYME</name>
<dbReference type="SMART" id="SM00015">
    <property type="entry name" value="IQ"/>
    <property type="match status" value="1"/>
</dbReference>
<dbReference type="InterPro" id="IPR044611">
    <property type="entry name" value="E3A/B/C-like"/>
</dbReference>
<evidence type="ECO:0000256" key="2">
    <source>
        <dbReference type="ARBA" id="ARBA00004906"/>
    </source>
</evidence>
<sequence>MFKAEEPSRDSFLQQMKAAREERAHEKDREAAVILIQAYVRGWLTRKRILEEFDTNFLNDGGTETNIKLKPALDVYKIIFKFLYIYKKEKVQERIEKLCRYLVLTLDSESPEISYVGLVLNKDRYISWISQMKTILLYCLTGLDNLKPERVSDHKSIHLRLHTLVSFTSPGTWAIQKVEGMEKLKAGLRRAEISLKPIALSASVTLALRPLISSQMSDKLVSLFLINIFSVPALIYHLNNISSVCISSFITNNLFARSLELLNSEQNLRIVFNALEGSYALCLLANLIQLANIERDEVLKELYFPSFTFVVTKMLEACQQYVVAKQSNLTHWHPILGWLAQKVDTSLQEPIPYVKSQLACLWTGRIVSQLIGQPLTELIEKEIPPSVDQQSTSVGTNIFRRAFLEARTNRNNNTKNYRKLGSPETTRIALICSLYQIALHTLTQMKMEILTGLCYQDKILYHMYLFLGTLGPHCGLKAFLDHLAANTKCTAPEFQMLILFSDCMTHYVTILDDMEMYEQQDPFKLSDFEVRVSGFLADLEKGRRGAALLLSKMPHVIPHSERVVLFRKHVANEKAVLGLTESACNSTPTTLIVVHRTRIVEDGYRQLAMLPSQALKGVIRVRFVNEQGLAEAGIDQDGVFKEFLEETIKKVFDPSLNLFKVTSENRLYPSPTSSMQDNHLQLFEFVGRMLGKAVYEGIVVDVPFASFFVSQFSGQTGGALYSWLDELASLDRDLYRSLTLVKHYKGDVRQLELTFSLDEDVLGKLVTHELIPGGRAVPVTNENKINYIHLMAHFRMHMQIKDQTAAFIKGFRSIINPEWLALFSTPERLISGDNVPLDLRDLRRHTQYYGGFHDSHRVVCWLWDILEKDFSEEERGLFLKFVTSCSKSPLLGFAHLEPPFSIRCVEVGDDEDTGDTIGSVIRGFFTIRKKDPQNRLPTSSTCFNLLKLPNYQKKSTLREKLRYAVTSNTGFELS</sequence>
<dbReference type="Gene3D" id="3.30.2410.10">
    <property type="entry name" value="Hect, E3 ligase catalytic domain"/>
    <property type="match status" value="1"/>
</dbReference>
<dbReference type="CDD" id="cd00078">
    <property type="entry name" value="HECTc"/>
    <property type="match status" value="1"/>
</dbReference>
<dbReference type="InterPro" id="IPR035983">
    <property type="entry name" value="Hect_E3_ubiquitin_ligase"/>
</dbReference>
<dbReference type="SUPFAM" id="SSF56204">
    <property type="entry name" value="Hect, E3 ligase catalytic domain"/>
    <property type="match status" value="1"/>
</dbReference>
<feature type="active site" description="Glycyl thioester intermediate" evidence="10">
    <location>
        <position position="942"/>
    </location>
</feature>
<evidence type="ECO:0000313" key="12">
    <source>
        <dbReference type="EMBL" id="OAD62760.1"/>
    </source>
</evidence>